<feature type="domain" description="Putative DNA-binding" evidence="1">
    <location>
        <begin position="8"/>
        <end position="91"/>
    </location>
</feature>
<reference evidence="3 4" key="1">
    <citation type="submission" date="2015-04" db="EMBL/GenBank/DDBJ databases">
        <title>Draft Genome Sequence of the Novel Agar-Digesting Marine Bacterium Q1.</title>
        <authorList>
            <person name="Li Y."/>
            <person name="Li D."/>
            <person name="Chen G."/>
            <person name="Du Z."/>
        </authorList>
    </citation>
    <scope>NUCLEOTIDE SEQUENCE [LARGE SCALE GENOMIC DNA]</scope>
    <source>
        <strain evidence="3 4">Q1</strain>
    </source>
</reference>
<dbReference type="Proteomes" id="UP000037600">
    <property type="component" value="Unassembled WGS sequence"/>
</dbReference>
<evidence type="ECO:0000259" key="1">
    <source>
        <dbReference type="Pfam" id="PF09836"/>
    </source>
</evidence>
<organism evidence="3 4">
    <name type="scientific">Catenovulum maritimum</name>
    <dbReference type="NCBI Taxonomy" id="1513271"/>
    <lineage>
        <taxon>Bacteria</taxon>
        <taxon>Pseudomonadati</taxon>
        <taxon>Pseudomonadota</taxon>
        <taxon>Gammaproteobacteria</taxon>
        <taxon>Alteromonadales</taxon>
        <taxon>Alteromonadaceae</taxon>
        <taxon>Catenovulum</taxon>
    </lineage>
</organism>
<dbReference type="Gene3D" id="1.10.150.690">
    <property type="entry name" value="DUF2063"/>
    <property type="match status" value="1"/>
</dbReference>
<protein>
    <submittedName>
        <fullName evidence="3">Uncharacterized protein</fullName>
    </submittedName>
</protein>
<dbReference type="InterPro" id="IPR044922">
    <property type="entry name" value="DUF2063_N_sf"/>
</dbReference>
<dbReference type="OrthoDB" id="4146344at2"/>
<evidence type="ECO:0000259" key="2">
    <source>
        <dbReference type="Pfam" id="PF22106"/>
    </source>
</evidence>
<dbReference type="RefSeq" id="WP_048691037.1">
    <property type="nucleotide sequence ID" value="NZ_KQ130486.1"/>
</dbReference>
<sequence length="241" mass="27663">MSDFKQKQIEFANAIRQAESGLCSELEARRLKIYQDLFINNVSGFIENTFPVLKSLYSEANWQKLMRQFFIQHASETPIFSEIPQEFLAFITDEYQLCDSDPIFMRELAHYEWLELDVSIRQDSAEQGIDTSKLQVSALASIVSYPYPVHQISQDFQPQAPSDPVYLVVYRDEGYEVKFLQINSASVYMLDLIEKDIATSFDSLLSCMLQALPQVGEMQIKTGLKENLDTLSSLGIILNWN</sequence>
<dbReference type="EMBL" id="LAZL01000008">
    <property type="protein sequence ID" value="KMT65891.1"/>
    <property type="molecule type" value="Genomic_DNA"/>
</dbReference>
<dbReference type="Gene3D" id="3.90.930.50">
    <property type="match status" value="1"/>
</dbReference>
<feature type="domain" description="NGO1945-like C-terminal" evidence="2">
    <location>
        <begin position="137"/>
        <end position="231"/>
    </location>
</feature>
<dbReference type="Pfam" id="PF09836">
    <property type="entry name" value="DUF2063"/>
    <property type="match status" value="1"/>
</dbReference>
<dbReference type="InterPro" id="IPR054098">
    <property type="entry name" value="NGO1945-like_C"/>
</dbReference>
<name>A0A0J8JMQ0_9ALTE</name>
<dbReference type="AlphaFoldDB" id="A0A0J8JMQ0"/>
<dbReference type="STRING" id="1513271.XM47_06770"/>
<keyword evidence="4" id="KW-1185">Reference proteome</keyword>
<comment type="caution">
    <text evidence="3">The sequence shown here is derived from an EMBL/GenBank/DDBJ whole genome shotgun (WGS) entry which is preliminary data.</text>
</comment>
<accession>A0A0J8JMQ0</accession>
<evidence type="ECO:0000313" key="3">
    <source>
        <dbReference type="EMBL" id="KMT65891.1"/>
    </source>
</evidence>
<gene>
    <name evidence="3" type="ORF">XM47_06770</name>
</gene>
<dbReference type="InterPro" id="IPR018640">
    <property type="entry name" value="DUF2063"/>
</dbReference>
<evidence type="ECO:0000313" key="4">
    <source>
        <dbReference type="Proteomes" id="UP000037600"/>
    </source>
</evidence>
<dbReference type="PATRIC" id="fig|1513271.3.peg.1391"/>
<dbReference type="Pfam" id="PF22106">
    <property type="entry name" value="NGO1945_C"/>
    <property type="match status" value="1"/>
</dbReference>
<proteinExistence type="predicted"/>